<proteinExistence type="predicted"/>
<name>A0A163GF58_9BACL</name>
<accession>A0A163GF58</accession>
<evidence type="ECO:0000313" key="2">
    <source>
        <dbReference type="Proteomes" id="UP000076796"/>
    </source>
</evidence>
<dbReference type="AlphaFoldDB" id="A0A163GF58"/>
<gene>
    <name evidence="1" type="ORF">AWU65_02835</name>
</gene>
<sequence>MKQILEMGEPLIKSYPFRANITSILNNHPHFYDWLFNNHVQLFCGIYPAVTNFDTYLDTYEPLSRIHYPLVEVQFIKKDIFNSIEMDVCDFIINSINLGYYVYLGVDTFYLPLYRSSNHIGHDIFVYGYDSKHEHFYVADFFNGTYSREVVEYKSFKKAVESEYSDTNEFKGVQLLKRIDEGHQSKYQLNLDYVVTQLEDYINEFNTSMRYAALEVPLLDPEGRTSGNRTWGVGVYRSLVEVFDQEEISPVTLRSLHALYEHKKLMTMRVKYLMKSGYLDDAIQFESTFSHIENDVLKLRNFFMKCLMSKKYNREKTQKWLLDIQKQDGDSIKHLIELLKR</sequence>
<organism evidence="1 2">
    <name type="scientific">Paenibacillus glucanolyticus</name>
    <dbReference type="NCBI Taxonomy" id="59843"/>
    <lineage>
        <taxon>Bacteria</taxon>
        <taxon>Bacillati</taxon>
        <taxon>Bacillota</taxon>
        <taxon>Bacilli</taxon>
        <taxon>Bacillales</taxon>
        <taxon>Paenibacillaceae</taxon>
        <taxon>Paenibacillus</taxon>
    </lineage>
</organism>
<dbReference type="OrthoDB" id="2624539at2"/>
<evidence type="ECO:0008006" key="3">
    <source>
        <dbReference type="Google" id="ProtNLM"/>
    </source>
</evidence>
<keyword evidence="2" id="KW-1185">Reference proteome</keyword>
<evidence type="ECO:0000313" key="1">
    <source>
        <dbReference type="EMBL" id="KZS44938.1"/>
    </source>
</evidence>
<reference evidence="1" key="1">
    <citation type="journal article" date="2016" name="Genome Announc.">
        <title>Draft genomes of two strains of Paenibacillus glucanolyticus with capability to degrade lignocellulose.</title>
        <authorList>
            <person name="Mathews S.L."/>
            <person name="Pawlak J."/>
            <person name="Grunden A.M."/>
        </authorList>
    </citation>
    <scope>NUCLEOTIDE SEQUENCE [LARGE SCALE GENOMIC DNA]</scope>
    <source>
        <strain evidence="1">SLM1</strain>
    </source>
</reference>
<dbReference type="EMBL" id="LWMH01000001">
    <property type="protein sequence ID" value="KZS44938.1"/>
    <property type="molecule type" value="Genomic_DNA"/>
</dbReference>
<protein>
    <recommendedName>
        <fullName evidence="3">Butirosin biosynthesis protein H N-terminal domain-containing protein</fullName>
    </recommendedName>
</protein>
<dbReference type="Proteomes" id="UP000076796">
    <property type="component" value="Unassembled WGS sequence"/>
</dbReference>
<comment type="caution">
    <text evidence="1">The sequence shown here is derived from an EMBL/GenBank/DDBJ whole genome shotgun (WGS) entry which is preliminary data.</text>
</comment>
<dbReference type="RefSeq" id="WP_063477442.1">
    <property type="nucleotide sequence ID" value="NZ_LWMH01000001.1"/>
</dbReference>